<evidence type="ECO:0000313" key="6">
    <source>
        <dbReference type="EMBL" id="KMT65650.1"/>
    </source>
</evidence>
<accession>A0A0J8GS69</accession>
<dbReference type="InterPro" id="IPR005119">
    <property type="entry name" value="LysR_subst-bd"/>
</dbReference>
<evidence type="ECO:0000256" key="3">
    <source>
        <dbReference type="ARBA" id="ARBA00023125"/>
    </source>
</evidence>
<dbReference type="GO" id="GO:0006351">
    <property type="term" value="P:DNA-templated transcription"/>
    <property type="evidence" value="ECO:0007669"/>
    <property type="project" value="TreeGrafter"/>
</dbReference>
<gene>
    <name evidence="6" type="ORF">XM47_08110</name>
</gene>
<dbReference type="InterPro" id="IPR000847">
    <property type="entry name" value="LysR_HTH_N"/>
</dbReference>
<dbReference type="InterPro" id="IPR058163">
    <property type="entry name" value="LysR-type_TF_proteobact-type"/>
</dbReference>
<dbReference type="Pfam" id="PF00126">
    <property type="entry name" value="HTH_1"/>
    <property type="match status" value="1"/>
</dbReference>
<dbReference type="GO" id="GO:0043565">
    <property type="term" value="F:sequence-specific DNA binding"/>
    <property type="evidence" value="ECO:0007669"/>
    <property type="project" value="TreeGrafter"/>
</dbReference>
<comment type="similarity">
    <text evidence="1">Belongs to the LysR transcriptional regulatory family.</text>
</comment>
<feature type="domain" description="HTH lysR-type" evidence="5">
    <location>
        <begin position="1"/>
        <end position="59"/>
    </location>
</feature>
<keyword evidence="4" id="KW-0804">Transcription</keyword>
<evidence type="ECO:0000256" key="4">
    <source>
        <dbReference type="ARBA" id="ARBA00023163"/>
    </source>
</evidence>
<protein>
    <submittedName>
        <fullName evidence="6">LysR family transcriptional regulator</fullName>
    </submittedName>
</protein>
<dbReference type="InterPro" id="IPR036390">
    <property type="entry name" value="WH_DNA-bd_sf"/>
</dbReference>
<evidence type="ECO:0000256" key="2">
    <source>
        <dbReference type="ARBA" id="ARBA00023015"/>
    </source>
</evidence>
<sequence length="321" mass="36475">MDTTSRLLMFLEVVERGSFAKVAEFRSLDRSVVSKQMNKLESDLGLRLLNRSTRSFSLTAGGAEMLKKAKEIRELLGETMQIAENFNTEPKGLLKMTSSPILGRRYIQPVINDFQKRYPQVEVELRLEDRVVDIVSEGYDLAFRIGELKTSNLISRHIARNRLLILATPEFLNIYGTPKNIEELAKLPAATYSSNSLRINSLNYIDDNGEDASIEINSCFRSNDGELLMLKALSGTAYFVAPAFLIENEIQQGLIEPILTQVRLPEFGSIRAVYPHRGLPVRTQLFLDAVKEYIGEAEPVWEKNIPDFESMYQFKNTLKQD</sequence>
<dbReference type="AlphaFoldDB" id="A0A0J8GS69"/>
<dbReference type="STRING" id="1513271.XM47_08110"/>
<dbReference type="PANTHER" id="PTHR30537">
    <property type="entry name" value="HTH-TYPE TRANSCRIPTIONAL REGULATOR"/>
    <property type="match status" value="1"/>
</dbReference>
<dbReference type="SUPFAM" id="SSF46785">
    <property type="entry name" value="Winged helix' DNA-binding domain"/>
    <property type="match status" value="1"/>
</dbReference>
<dbReference type="Proteomes" id="UP000037600">
    <property type="component" value="Unassembled WGS sequence"/>
</dbReference>
<proteinExistence type="inferred from homology"/>
<dbReference type="RefSeq" id="WP_048691477.1">
    <property type="nucleotide sequence ID" value="NZ_KQ130487.1"/>
</dbReference>
<comment type="caution">
    <text evidence="6">The sequence shown here is derived from an EMBL/GenBank/DDBJ whole genome shotgun (WGS) entry which is preliminary data.</text>
</comment>
<keyword evidence="3" id="KW-0238">DNA-binding</keyword>
<reference evidence="6 7" key="1">
    <citation type="submission" date="2015-04" db="EMBL/GenBank/DDBJ databases">
        <title>Draft Genome Sequence of the Novel Agar-Digesting Marine Bacterium Q1.</title>
        <authorList>
            <person name="Li Y."/>
            <person name="Li D."/>
            <person name="Chen G."/>
            <person name="Du Z."/>
        </authorList>
    </citation>
    <scope>NUCLEOTIDE SEQUENCE [LARGE SCALE GENOMIC DNA]</scope>
    <source>
        <strain evidence="6 7">Q1</strain>
    </source>
</reference>
<name>A0A0J8GS69_9ALTE</name>
<dbReference type="PROSITE" id="PS50931">
    <property type="entry name" value="HTH_LYSR"/>
    <property type="match status" value="1"/>
</dbReference>
<dbReference type="OrthoDB" id="9786526at2"/>
<dbReference type="PANTHER" id="PTHR30537:SF5">
    <property type="entry name" value="HTH-TYPE TRANSCRIPTIONAL ACTIVATOR TTDR-RELATED"/>
    <property type="match status" value="1"/>
</dbReference>
<keyword evidence="2" id="KW-0805">Transcription regulation</keyword>
<evidence type="ECO:0000256" key="1">
    <source>
        <dbReference type="ARBA" id="ARBA00009437"/>
    </source>
</evidence>
<dbReference type="SUPFAM" id="SSF53850">
    <property type="entry name" value="Periplasmic binding protein-like II"/>
    <property type="match status" value="1"/>
</dbReference>
<dbReference type="CDD" id="cd08422">
    <property type="entry name" value="PBP2_CrgA_like"/>
    <property type="match status" value="1"/>
</dbReference>
<evidence type="ECO:0000313" key="7">
    <source>
        <dbReference type="Proteomes" id="UP000037600"/>
    </source>
</evidence>
<dbReference type="PATRIC" id="fig|1513271.3.peg.1654"/>
<evidence type="ECO:0000259" key="5">
    <source>
        <dbReference type="PROSITE" id="PS50931"/>
    </source>
</evidence>
<dbReference type="EMBL" id="LAZL01000010">
    <property type="protein sequence ID" value="KMT65650.1"/>
    <property type="molecule type" value="Genomic_DNA"/>
</dbReference>
<organism evidence="6 7">
    <name type="scientific">Catenovulum maritimum</name>
    <dbReference type="NCBI Taxonomy" id="1513271"/>
    <lineage>
        <taxon>Bacteria</taxon>
        <taxon>Pseudomonadati</taxon>
        <taxon>Pseudomonadota</taxon>
        <taxon>Gammaproteobacteria</taxon>
        <taxon>Alteromonadales</taxon>
        <taxon>Alteromonadaceae</taxon>
        <taxon>Catenovulum</taxon>
    </lineage>
</organism>
<dbReference type="Gene3D" id="1.10.10.10">
    <property type="entry name" value="Winged helix-like DNA-binding domain superfamily/Winged helix DNA-binding domain"/>
    <property type="match status" value="1"/>
</dbReference>
<dbReference type="InterPro" id="IPR036388">
    <property type="entry name" value="WH-like_DNA-bd_sf"/>
</dbReference>
<keyword evidence="7" id="KW-1185">Reference proteome</keyword>
<dbReference type="Gene3D" id="3.40.190.290">
    <property type="match status" value="1"/>
</dbReference>
<dbReference type="GO" id="GO:0003700">
    <property type="term" value="F:DNA-binding transcription factor activity"/>
    <property type="evidence" value="ECO:0007669"/>
    <property type="project" value="InterPro"/>
</dbReference>
<dbReference type="Pfam" id="PF03466">
    <property type="entry name" value="LysR_substrate"/>
    <property type="match status" value="1"/>
</dbReference>